<evidence type="ECO:0000256" key="6">
    <source>
        <dbReference type="ARBA" id="ARBA00023136"/>
    </source>
</evidence>
<dbReference type="InterPro" id="IPR047217">
    <property type="entry name" value="S49_SppA_67K_type_N"/>
</dbReference>
<keyword evidence="7" id="KW-0812">Transmembrane</keyword>
<gene>
    <name evidence="9" type="primary">sppA</name>
    <name evidence="9" type="ORF">QUW60_14805</name>
</gene>
<feature type="domain" description="Peptidase S49" evidence="8">
    <location>
        <begin position="123"/>
        <end position="275"/>
    </location>
</feature>
<evidence type="ECO:0000256" key="5">
    <source>
        <dbReference type="ARBA" id="ARBA00022825"/>
    </source>
</evidence>
<feature type="domain" description="Peptidase S49" evidence="8">
    <location>
        <begin position="371"/>
        <end position="521"/>
    </location>
</feature>
<evidence type="ECO:0000313" key="9">
    <source>
        <dbReference type="EMBL" id="MDM8326475.1"/>
    </source>
</evidence>
<dbReference type="CDD" id="cd07023">
    <property type="entry name" value="S49_Sppa_N_C"/>
    <property type="match status" value="1"/>
</dbReference>
<dbReference type="InterPro" id="IPR004635">
    <property type="entry name" value="Pept_S49_SppA"/>
</dbReference>
<dbReference type="NCBIfam" id="TIGR00705">
    <property type="entry name" value="SppA_67K"/>
    <property type="match status" value="1"/>
</dbReference>
<reference evidence="9 10" key="1">
    <citation type="submission" date="2023-06" db="EMBL/GenBank/DDBJ databases">
        <authorList>
            <person name="Zeman M."/>
            <person name="Kubasova T."/>
            <person name="Jahodarova E."/>
            <person name="Nykrynova M."/>
            <person name="Rychlik I."/>
        </authorList>
    </citation>
    <scope>NUCLEOTIDE SEQUENCE [LARGE SCALE GENOMIC DNA]</scope>
    <source>
        <strain evidence="9 10">109_WCHN</strain>
    </source>
</reference>
<reference evidence="10" key="2">
    <citation type="submission" date="2023-07" db="EMBL/GenBank/DDBJ databases">
        <title>Identification and characterization of horizontal gene transfer across gut microbiota members of farm animals based on homology search.</title>
        <authorList>
            <person name="Schwarzerova J."/>
            <person name="Nykrynova M."/>
            <person name="Jureckova K."/>
            <person name="Cejkova D."/>
            <person name="Rychlik I."/>
        </authorList>
    </citation>
    <scope>NUCLEOTIDE SEQUENCE [LARGE SCALE GENOMIC DNA]</scope>
    <source>
        <strain evidence="10">109_WCHN</strain>
    </source>
</reference>
<evidence type="ECO:0000256" key="2">
    <source>
        <dbReference type="ARBA" id="ARBA00008683"/>
    </source>
</evidence>
<dbReference type="PIRSF" id="PIRSF001217">
    <property type="entry name" value="Protease_4_SppA"/>
    <property type="match status" value="1"/>
</dbReference>
<dbReference type="Gene3D" id="3.90.226.10">
    <property type="entry name" value="2-enoyl-CoA Hydratase, Chain A, domain 1"/>
    <property type="match status" value="3"/>
</dbReference>
<dbReference type="InterPro" id="IPR047272">
    <property type="entry name" value="S49_SppA_C"/>
</dbReference>
<evidence type="ECO:0000256" key="3">
    <source>
        <dbReference type="ARBA" id="ARBA00022670"/>
    </source>
</evidence>
<keyword evidence="6 7" id="KW-0472">Membrane</keyword>
<comment type="subcellular location">
    <subcellularLocation>
        <location evidence="1">Membrane</location>
    </subcellularLocation>
</comment>
<dbReference type="InterPro" id="IPR004634">
    <property type="entry name" value="Pept_S49_pIV"/>
</dbReference>
<feature type="transmembrane region" description="Helical" evidence="7">
    <location>
        <begin position="12"/>
        <end position="35"/>
    </location>
</feature>
<dbReference type="Proteomes" id="UP001169458">
    <property type="component" value="Unassembled WGS sequence"/>
</dbReference>
<comment type="caution">
    <text evidence="9">The sequence shown here is derived from an EMBL/GenBank/DDBJ whole genome shotgun (WGS) entry which is preliminary data.</text>
</comment>
<evidence type="ECO:0000313" key="10">
    <source>
        <dbReference type="Proteomes" id="UP001169458"/>
    </source>
</evidence>
<dbReference type="RefSeq" id="WP_258339189.1">
    <property type="nucleotide sequence ID" value="NZ_JAUDCP010000033.1"/>
</dbReference>
<protein>
    <submittedName>
        <fullName evidence="9">Signal peptide peptidase SppA</fullName>
    </submittedName>
</protein>
<dbReference type="CDD" id="cd07018">
    <property type="entry name" value="S49_SppA_67K_type"/>
    <property type="match status" value="1"/>
</dbReference>
<dbReference type="SUPFAM" id="SSF52096">
    <property type="entry name" value="ClpP/crotonase"/>
    <property type="match status" value="2"/>
</dbReference>
<dbReference type="EMBL" id="JAUDEN010000053">
    <property type="protein sequence ID" value="MDM8326475.1"/>
    <property type="molecule type" value="Genomic_DNA"/>
</dbReference>
<evidence type="ECO:0000256" key="4">
    <source>
        <dbReference type="ARBA" id="ARBA00022801"/>
    </source>
</evidence>
<evidence type="ECO:0000259" key="8">
    <source>
        <dbReference type="Pfam" id="PF01343"/>
    </source>
</evidence>
<organism evidence="9 10">
    <name type="scientific">Bacteroides gallinaceum</name>
    <dbReference type="NCBI Taxonomy" id="1462571"/>
    <lineage>
        <taxon>Bacteria</taxon>
        <taxon>Pseudomonadati</taxon>
        <taxon>Bacteroidota</taxon>
        <taxon>Bacteroidia</taxon>
        <taxon>Bacteroidales</taxon>
        <taxon>Bacteroidaceae</taxon>
        <taxon>Bacteroides</taxon>
    </lineage>
</organism>
<comment type="similarity">
    <text evidence="2">Belongs to the peptidase S49 family.</text>
</comment>
<proteinExistence type="inferred from homology"/>
<dbReference type="InterPro" id="IPR029045">
    <property type="entry name" value="ClpP/crotonase-like_dom_sf"/>
</dbReference>
<name>A0ABT7VK33_9BACE</name>
<evidence type="ECO:0000256" key="1">
    <source>
        <dbReference type="ARBA" id="ARBA00004370"/>
    </source>
</evidence>
<keyword evidence="7" id="KW-1133">Transmembrane helix</keyword>
<dbReference type="InterPro" id="IPR002142">
    <property type="entry name" value="Peptidase_S49"/>
</dbReference>
<sequence length="587" mass="64596">MKEFLRSTLATIAGIFICGFIFAILGITTMAGLLATSATETVVKDKSVFTLDLQGVVDERYQPSPIDQFLDDNMSMTMGLDDILASIRKAEKDKHIKGIYLNSGALVCSSASLQEIRNALADFKKSGKFLIAYSDAYTQGGYYLASVADKVIVNPAGSLSWHGLAAESMFYKDLLDKIGVKMQVFRVGTYKSAVEPYIGTEMSPANRKQTQAFIHSIWNEMLEDVAESRNVSKDSLNALADRNMDFQPAQTYIENGLADTLMYKDEVLAYLKSLTETEEDDELRTLTLEDMINVSSKKPKNKSGNIIAVYYATGDIDNGSSYDEGINSEKVCKDLRDLRKDEHVKAVVLRVNSPGGSAYGSEQIWREVSLLKAEKPVVVSMGDYAASGGYYISCAATKIVAEPTTLTGSIGIFGLVPDISQLMTDKLGLRIDGVKTNKLSDLGSMGRPLNEEEGALIQHMVNNGYELFTKRCADGRGMSVDSIKSIAEGRVWTGSMAKELNLVDQLGGLDTAISLAKELSGTDEYNLICYPEKEDFFTSLISTGKGRYIKSQLKQACGEFYNELLLLKNINKADRLQARMPFELHIR</sequence>
<keyword evidence="3" id="KW-0645">Protease</keyword>
<keyword evidence="10" id="KW-1185">Reference proteome</keyword>
<dbReference type="Pfam" id="PF01343">
    <property type="entry name" value="Peptidase_S49"/>
    <property type="match status" value="2"/>
</dbReference>
<dbReference type="PANTHER" id="PTHR33209">
    <property type="entry name" value="PROTEASE 4"/>
    <property type="match status" value="1"/>
</dbReference>
<dbReference type="PANTHER" id="PTHR33209:SF1">
    <property type="entry name" value="PEPTIDASE S49 DOMAIN-CONTAINING PROTEIN"/>
    <property type="match status" value="1"/>
</dbReference>
<dbReference type="Gene3D" id="6.20.330.10">
    <property type="match status" value="1"/>
</dbReference>
<accession>A0ABT7VK33</accession>
<keyword evidence="4" id="KW-0378">Hydrolase</keyword>
<evidence type="ECO:0000256" key="7">
    <source>
        <dbReference type="SAM" id="Phobius"/>
    </source>
</evidence>
<keyword evidence="5" id="KW-0720">Serine protease</keyword>
<dbReference type="NCBIfam" id="TIGR00706">
    <property type="entry name" value="SppA_dom"/>
    <property type="match status" value="1"/>
</dbReference>